<reference evidence="4" key="1">
    <citation type="journal article" date="2015" name="Proc. Natl. Acad. Sci. U.S.A.">
        <title>Genome sequence of the Asian Tiger mosquito, Aedes albopictus, reveals insights into its biology, genetics, and evolution.</title>
        <authorList>
            <person name="Chen X.G."/>
            <person name="Jiang X."/>
            <person name="Gu J."/>
            <person name="Xu M."/>
            <person name="Wu Y."/>
            <person name="Deng Y."/>
            <person name="Zhang C."/>
            <person name="Bonizzoni M."/>
            <person name="Dermauw W."/>
            <person name="Vontas J."/>
            <person name="Armbruster P."/>
            <person name="Huang X."/>
            <person name="Yang Y."/>
            <person name="Zhang H."/>
            <person name="He W."/>
            <person name="Peng H."/>
            <person name="Liu Y."/>
            <person name="Wu K."/>
            <person name="Chen J."/>
            <person name="Lirakis M."/>
            <person name="Topalis P."/>
            <person name="Van Leeuwen T."/>
            <person name="Hall A.B."/>
            <person name="Jiang X."/>
            <person name="Thorpe C."/>
            <person name="Mueller R.L."/>
            <person name="Sun C."/>
            <person name="Waterhouse R.M."/>
            <person name="Yan G."/>
            <person name="Tu Z.J."/>
            <person name="Fang X."/>
            <person name="James A.A."/>
        </authorList>
    </citation>
    <scope>NUCLEOTIDE SEQUENCE [LARGE SCALE GENOMIC DNA]</scope>
    <source>
        <strain evidence="4">Foshan</strain>
    </source>
</reference>
<dbReference type="InterPro" id="IPR055469">
    <property type="entry name" value="DUF7041"/>
</dbReference>
<dbReference type="PANTHER" id="PTHR33327">
    <property type="entry name" value="ENDONUCLEASE"/>
    <property type="match status" value="1"/>
</dbReference>
<sequence>MSLEDETKTSAGEKVQLESISAPRLQPPSMSESNIESYFLSLEFWFAASGISASAQYDARKFNIVMAQVPPNKLLELRAIIDGVPANDKYTYIKKKLIEHFADSQQKRLQRVLSDMPLGDMKPSQLFNEMRRVAGSSLGDAVLLDLWASRLPPHAQAAVIASRGDAADKTTIADAIVESMSLRNINSVALQVPQTAARAPEKPPQPSIEALQREIAQLSSKLEKALSTRDGFRGRSRSRSRSKTTFSRRDKTPADEICWYHRVYGDAARRCRTPCRFNKAAPSSGNNQ</sequence>
<evidence type="ECO:0000256" key="1">
    <source>
        <dbReference type="SAM" id="MobiDB-lite"/>
    </source>
</evidence>
<accession>A0ABM1ZF17</accession>
<proteinExistence type="predicted"/>
<feature type="domain" description="DUF7041" evidence="2">
    <location>
        <begin position="38"/>
        <end position="113"/>
    </location>
</feature>
<dbReference type="PANTHER" id="PTHR33327:SF3">
    <property type="entry name" value="RNA-DIRECTED DNA POLYMERASE"/>
    <property type="match status" value="1"/>
</dbReference>
<protein>
    <recommendedName>
        <fullName evidence="2">DUF7041 domain-containing protein</fullName>
    </recommendedName>
</protein>
<dbReference type="GeneID" id="109427826"/>
<reference evidence="3" key="2">
    <citation type="submission" date="2025-05" db="UniProtKB">
        <authorList>
            <consortium name="EnsemblMetazoa"/>
        </authorList>
    </citation>
    <scope>IDENTIFICATION</scope>
    <source>
        <strain evidence="3">Foshan</strain>
    </source>
</reference>
<dbReference type="EnsemblMetazoa" id="AALFPA23_017842.R26118">
    <property type="protein sequence ID" value="AALFPA23_017842.P26118"/>
    <property type="gene ID" value="AALFPA23_017842"/>
</dbReference>
<feature type="region of interest" description="Disordered" evidence="1">
    <location>
        <begin position="1"/>
        <end position="30"/>
    </location>
</feature>
<evidence type="ECO:0000313" key="4">
    <source>
        <dbReference type="Proteomes" id="UP000069940"/>
    </source>
</evidence>
<organism evidence="3 4">
    <name type="scientific">Aedes albopictus</name>
    <name type="common">Asian tiger mosquito</name>
    <name type="synonym">Stegomyia albopicta</name>
    <dbReference type="NCBI Taxonomy" id="7160"/>
    <lineage>
        <taxon>Eukaryota</taxon>
        <taxon>Metazoa</taxon>
        <taxon>Ecdysozoa</taxon>
        <taxon>Arthropoda</taxon>
        <taxon>Hexapoda</taxon>
        <taxon>Insecta</taxon>
        <taxon>Pterygota</taxon>
        <taxon>Neoptera</taxon>
        <taxon>Endopterygota</taxon>
        <taxon>Diptera</taxon>
        <taxon>Nematocera</taxon>
        <taxon>Culicoidea</taxon>
        <taxon>Culicidae</taxon>
        <taxon>Culicinae</taxon>
        <taxon>Aedini</taxon>
        <taxon>Aedes</taxon>
        <taxon>Stegomyia</taxon>
    </lineage>
</organism>
<keyword evidence="4" id="KW-1185">Reference proteome</keyword>
<dbReference type="RefSeq" id="XP_019558956.2">
    <property type="nucleotide sequence ID" value="XM_019703411.2"/>
</dbReference>
<dbReference type="Proteomes" id="UP000069940">
    <property type="component" value="Unassembled WGS sequence"/>
</dbReference>
<name>A0ABM1ZF17_AEDAL</name>
<evidence type="ECO:0000313" key="3">
    <source>
        <dbReference type="EnsemblMetazoa" id="AALFPA23_017842.P26118"/>
    </source>
</evidence>
<feature type="region of interest" description="Disordered" evidence="1">
    <location>
        <begin position="226"/>
        <end position="248"/>
    </location>
</feature>
<dbReference type="Pfam" id="PF23055">
    <property type="entry name" value="DUF7041"/>
    <property type="match status" value="1"/>
</dbReference>
<evidence type="ECO:0000259" key="2">
    <source>
        <dbReference type="Pfam" id="PF23055"/>
    </source>
</evidence>